<keyword evidence="3" id="KW-0804">Transcription</keyword>
<keyword evidence="2" id="KW-0238">DNA-binding</keyword>
<dbReference type="InterPro" id="IPR018060">
    <property type="entry name" value="HTH_AraC"/>
</dbReference>
<comment type="caution">
    <text evidence="5">The sequence shown here is derived from an EMBL/GenBank/DDBJ whole genome shotgun (WGS) entry which is preliminary data.</text>
</comment>
<evidence type="ECO:0000313" key="6">
    <source>
        <dbReference type="Proteomes" id="UP000798808"/>
    </source>
</evidence>
<dbReference type="PANTHER" id="PTHR43280">
    <property type="entry name" value="ARAC-FAMILY TRANSCRIPTIONAL REGULATOR"/>
    <property type="match status" value="1"/>
</dbReference>
<dbReference type="SUPFAM" id="SSF51215">
    <property type="entry name" value="Regulatory protein AraC"/>
    <property type="match status" value="1"/>
</dbReference>
<evidence type="ECO:0000256" key="1">
    <source>
        <dbReference type="ARBA" id="ARBA00023015"/>
    </source>
</evidence>
<accession>A0ABW9RUI9</accession>
<dbReference type="Proteomes" id="UP000798808">
    <property type="component" value="Unassembled WGS sequence"/>
</dbReference>
<dbReference type="SUPFAM" id="SSF46689">
    <property type="entry name" value="Homeodomain-like"/>
    <property type="match status" value="1"/>
</dbReference>
<evidence type="ECO:0000259" key="4">
    <source>
        <dbReference type="PROSITE" id="PS01124"/>
    </source>
</evidence>
<evidence type="ECO:0000256" key="2">
    <source>
        <dbReference type="ARBA" id="ARBA00023125"/>
    </source>
</evidence>
<dbReference type="PROSITE" id="PS01124">
    <property type="entry name" value="HTH_ARAC_FAMILY_2"/>
    <property type="match status" value="1"/>
</dbReference>
<protein>
    <submittedName>
        <fullName evidence="5">AraC family transcriptional regulator</fullName>
    </submittedName>
</protein>
<dbReference type="Pfam" id="PF02311">
    <property type="entry name" value="AraC_binding"/>
    <property type="match status" value="1"/>
</dbReference>
<dbReference type="EMBL" id="SMLW01000629">
    <property type="protein sequence ID" value="MTI27475.1"/>
    <property type="molecule type" value="Genomic_DNA"/>
</dbReference>
<dbReference type="InterPro" id="IPR037923">
    <property type="entry name" value="HTH-like"/>
</dbReference>
<keyword evidence="1" id="KW-0805">Transcription regulation</keyword>
<proteinExistence type="predicted"/>
<feature type="domain" description="HTH araC/xylS-type" evidence="4">
    <location>
        <begin position="174"/>
        <end position="274"/>
    </location>
</feature>
<reference evidence="5 6" key="1">
    <citation type="submission" date="2019-02" db="EMBL/GenBank/DDBJ databases">
        <authorList>
            <person name="Goldberg S.R."/>
            <person name="Haltli B.A."/>
            <person name="Correa H."/>
            <person name="Russell K.G."/>
        </authorList>
    </citation>
    <scope>NUCLEOTIDE SEQUENCE [LARGE SCALE GENOMIC DNA]</scope>
    <source>
        <strain evidence="5 6">JCM 16186</strain>
    </source>
</reference>
<organism evidence="5 6">
    <name type="scientific">Fulvivirga kasyanovii</name>
    <dbReference type="NCBI Taxonomy" id="396812"/>
    <lineage>
        <taxon>Bacteria</taxon>
        <taxon>Pseudomonadati</taxon>
        <taxon>Bacteroidota</taxon>
        <taxon>Cytophagia</taxon>
        <taxon>Cytophagales</taxon>
        <taxon>Fulvivirgaceae</taxon>
        <taxon>Fulvivirga</taxon>
    </lineage>
</organism>
<dbReference type="PANTHER" id="PTHR43280:SF2">
    <property type="entry name" value="HTH-TYPE TRANSCRIPTIONAL REGULATOR EXSA"/>
    <property type="match status" value="1"/>
</dbReference>
<dbReference type="InterPro" id="IPR003313">
    <property type="entry name" value="AraC-bd"/>
</dbReference>
<sequence length="277" mass="33169">MDRTFFIYQDFEVYSVDEFSWQKDQHRHNFFELLFIEFGRGTHVLNANQHQFKSRDIYFLTPGDVHSFKTSEPTRFHCLRFLPGFFNNEQEIDELEKLFHYHNRTKGRLTIENADRLFVESLILKIIQEAAHHKKRHYELIRYLMHSVLQLILRYGAVDENVPVGKPTEDLKVDNILRYIRANIANPQKLRKKAIADRFNVSENYIGEYVKKHLNISLRRYIQESKMHMIRERLTQSDRTFSQVGAELGFADSSHFHHFIYQNTGITPSEFRKTLKQ</sequence>
<dbReference type="InterPro" id="IPR009057">
    <property type="entry name" value="Homeodomain-like_sf"/>
</dbReference>
<evidence type="ECO:0000313" key="5">
    <source>
        <dbReference type="EMBL" id="MTI27475.1"/>
    </source>
</evidence>
<dbReference type="Pfam" id="PF12833">
    <property type="entry name" value="HTH_18"/>
    <property type="match status" value="1"/>
</dbReference>
<keyword evidence="6" id="KW-1185">Reference proteome</keyword>
<dbReference type="Gene3D" id="2.60.120.10">
    <property type="entry name" value="Jelly Rolls"/>
    <property type="match status" value="1"/>
</dbReference>
<evidence type="ECO:0000256" key="3">
    <source>
        <dbReference type="ARBA" id="ARBA00023163"/>
    </source>
</evidence>
<dbReference type="Gene3D" id="1.10.10.60">
    <property type="entry name" value="Homeodomain-like"/>
    <property type="match status" value="1"/>
</dbReference>
<dbReference type="RefSeq" id="WP_155174474.1">
    <property type="nucleotide sequence ID" value="NZ_BAAAFL010000027.1"/>
</dbReference>
<name>A0ABW9RUI9_9BACT</name>
<gene>
    <name evidence="5" type="ORF">E1163_21140</name>
</gene>
<dbReference type="SMART" id="SM00342">
    <property type="entry name" value="HTH_ARAC"/>
    <property type="match status" value="1"/>
</dbReference>
<dbReference type="InterPro" id="IPR014710">
    <property type="entry name" value="RmlC-like_jellyroll"/>
</dbReference>